<dbReference type="InterPro" id="IPR020103">
    <property type="entry name" value="PsdUridine_synth_cat_dom_sf"/>
</dbReference>
<dbReference type="SUPFAM" id="SSF55120">
    <property type="entry name" value="Pseudouridine synthase"/>
    <property type="match status" value="1"/>
</dbReference>
<dbReference type="EC" id="5.4.99.-" evidence="3"/>
<comment type="similarity">
    <text evidence="1 3">Belongs to the pseudouridine synthase RsuA family.</text>
</comment>
<evidence type="ECO:0000313" key="5">
    <source>
        <dbReference type="EMBL" id="MDG3585527.1"/>
    </source>
</evidence>
<accession>A0ABT6FQH9</accession>
<protein>
    <recommendedName>
        <fullName evidence="3">Pseudouridine synthase</fullName>
        <ecNumber evidence="3">5.4.99.-</ecNumber>
    </recommendedName>
</protein>
<dbReference type="InterPro" id="IPR018496">
    <property type="entry name" value="PsdUridine_synth_RsuA/RluB_CS"/>
</dbReference>
<dbReference type="InterPro" id="IPR042092">
    <property type="entry name" value="PsdUridine_s_RsuA/RluB/E/F_cat"/>
</dbReference>
<gene>
    <name evidence="5" type="ORF">OSR52_06565</name>
</gene>
<sequence>MAKSHTHFKLYKPYGYISQMYSNDERQARKKRFLKDLYNFPDGIMPIGRLDEKSEGLLLMTTDGKLSNTVNQSGIEKEYYTLVDGAITNEAIETLCNGVKIGVKGEKYLTKPCKAKQIDTPSLPTRKKKIRDERHGPTTWISITITEGKFRQVRKMTSAVGFPTLRLVRVRIGDIYLENLQPGDVETLSSIASAVI</sequence>
<dbReference type="InterPro" id="IPR000748">
    <property type="entry name" value="PsdUridine_synth_RsuA/RluB/E/F"/>
</dbReference>
<keyword evidence="2 3" id="KW-0413">Isomerase</keyword>
<dbReference type="Gene3D" id="3.30.70.1560">
    <property type="entry name" value="Alpha-L RNA-binding motif"/>
    <property type="match status" value="1"/>
</dbReference>
<dbReference type="Pfam" id="PF00849">
    <property type="entry name" value="PseudoU_synth_2"/>
    <property type="match status" value="1"/>
</dbReference>
<reference evidence="5" key="1">
    <citation type="submission" date="2022-11" db="EMBL/GenBank/DDBJ databases">
        <title>High-quality draft genome sequence of Galbibacter sp. strain CMA-7.</title>
        <authorList>
            <person name="Wei L."/>
            <person name="Dong C."/>
            <person name="Shao Z."/>
        </authorList>
    </citation>
    <scope>NUCLEOTIDE SEQUENCE</scope>
    <source>
        <strain evidence="5">CMA-7</strain>
    </source>
</reference>
<organism evidence="5 6">
    <name type="scientific">Galbibacter pacificus</name>
    <dbReference type="NCBI Taxonomy" id="2996052"/>
    <lineage>
        <taxon>Bacteria</taxon>
        <taxon>Pseudomonadati</taxon>
        <taxon>Bacteroidota</taxon>
        <taxon>Flavobacteriia</taxon>
        <taxon>Flavobacteriales</taxon>
        <taxon>Flavobacteriaceae</taxon>
        <taxon>Galbibacter</taxon>
    </lineage>
</organism>
<dbReference type="NCBIfam" id="TIGR00093">
    <property type="entry name" value="pseudouridine synthase"/>
    <property type="match status" value="1"/>
</dbReference>
<comment type="caution">
    <text evidence="5">The sequence shown here is derived from an EMBL/GenBank/DDBJ whole genome shotgun (WGS) entry which is preliminary data.</text>
</comment>
<dbReference type="InterPro" id="IPR020094">
    <property type="entry name" value="TruA/RsuA/RluB/E/F_N"/>
</dbReference>
<dbReference type="RefSeq" id="WP_277899208.1">
    <property type="nucleotide sequence ID" value="NZ_JAPMUA010000002.1"/>
</dbReference>
<dbReference type="InterPro" id="IPR050343">
    <property type="entry name" value="RsuA_PseudoU_synthase"/>
</dbReference>
<evidence type="ECO:0000259" key="4">
    <source>
        <dbReference type="Pfam" id="PF00849"/>
    </source>
</evidence>
<evidence type="ECO:0000256" key="3">
    <source>
        <dbReference type="RuleBase" id="RU003887"/>
    </source>
</evidence>
<dbReference type="Proteomes" id="UP001153642">
    <property type="component" value="Unassembled WGS sequence"/>
</dbReference>
<evidence type="ECO:0000313" key="6">
    <source>
        <dbReference type="Proteomes" id="UP001153642"/>
    </source>
</evidence>
<evidence type="ECO:0000256" key="2">
    <source>
        <dbReference type="ARBA" id="ARBA00023235"/>
    </source>
</evidence>
<evidence type="ECO:0000256" key="1">
    <source>
        <dbReference type="ARBA" id="ARBA00008348"/>
    </source>
</evidence>
<feature type="domain" description="Pseudouridine synthase RsuA/RluA-like" evidence="4">
    <location>
        <begin position="10"/>
        <end position="159"/>
    </location>
</feature>
<dbReference type="PANTHER" id="PTHR47683:SF2">
    <property type="entry name" value="RNA-BINDING S4 DOMAIN-CONTAINING PROTEIN"/>
    <property type="match status" value="1"/>
</dbReference>
<proteinExistence type="inferred from homology"/>
<keyword evidence="6" id="KW-1185">Reference proteome</keyword>
<dbReference type="Gene3D" id="3.30.70.580">
    <property type="entry name" value="Pseudouridine synthase I, catalytic domain, N-terminal subdomain"/>
    <property type="match status" value="1"/>
</dbReference>
<dbReference type="EMBL" id="JAPMUA010000002">
    <property type="protein sequence ID" value="MDG3585527.1"/>
    <property type="molecule type" value="Genomic_DNA"/>
</dbReference>
<dbReference type="PROSITE" id="PS01149">
    <property type="entry name" value="PSI_RSU"/>
    <property type="match status" value="1"/>
</dbReference>
<dbReference type="InterPro" id="IPR006145">
    <property type="entry name" value="PsdUridine_synth_RsuA/RluA"/>
</dbReference>
<name>A0ABT6FQH9_9FLAO</name>
<dbReference type="PANTHER" id="PTHR47683">
    <property type="entry name" value="PSEUDOURIDINE SYNTHASE FAMILY PROTEIN-RELATED"/>
    <property type="match status" value="1"/>
</dbReference>